<sequence length="177" mass="19529">MRAKQILELPQMATADGMEAAEIAAAIGCDECNIYRVLRLMELHRLLESTGVKPRRWRLSARLHTMGAVYVRLASRLRPGEWTTSGDISIAARGDTRAATAISDAVRAAPSFPHPERILLDGGRIDPTGRHGRDGGIDRCRELLEQQGVRFAGEAADPAQRVLWDELRRRDEAAGHA</sequence>
<name>A0A2W2FD80_9ACTN</name>
<evidence type="ECO:0000313" key="2">
    <source>
        <dbReference type="Proteomes" id="UP000248924"/>
    </source>
</evidence>
<dbReference type="Proteomes" id="UP000248924">
    <property type="component" value="Unassembled WGS sequence"/>
</dbReference>
<dbReference type="InterPro" id="IPR036388">
    <property type="entry name" value="WH-like_DNA-bd_sf"/>
</dbReference>
<accession>A0A2W2FD80</accession>
<protein>
    <submittedName>
        <fullName evidence="1">Uncharacterized protein</fullName>
    </submittedName>
</protein>
<evidence type="ECO:0000313" key="1">
    <source>
        <dbReference type="EMBL" id="PZG13454.1"/>
    </source>
</evidence>
<dbReference type="AlphaFoldDB" id="A0A2W2FD80"/>
<dbReference type="EMBL" id="POTY01000176">
    <property type="protein sequence ID" value="PZG13454.1"/>
    <property type="molecule type" value="Genomic_DNA"/>
</dbReference>
<keyword evidence="2" id="KW-1185">Reference proteome</keyword>
<dbReference type="Gene3D" id="1.10.10.10">
    <property type="entry name" value="Winged helix-like DNA-binding domain superfamily/Winged helix DNA-binding domain"/>
    <property type="match status" value="2"/>
</dbReference>
<proteinExistence type="predicted"/>
<organism evidence="1 2">
    <name type="scientific">Micromonospora craterilacus</name>
    <dbReference type="NCBI Taxonomy" id="1655439"/>
    <lineage>
        <taxon>Bacteria</taxon>
        <taxon>Bacillati</taxon>
        <taxon>Actinomycetota</taxon>
        <taxon>Actinomycetes</taxon>
        <taxon>Micromonosporales</taxon>
        <taxon>Micromonosporaceae</taxon>
        <taxon>Micromonospora</taxon>
    </lineage>
</organism>
<comment type="caution">
    <text evidence="1">The sequence shown here is derived from an EMBL/GenBank/DDBJ whole genome shotgun (WGS) entry which is preliminary data.</text>
</comment>
<reference evidence="1 2" key="1">
    <citation type="submission" date="2018-01" db="EMBL/GenBank/DDBJ databases">
        <title>Draft genome sequence of Jishengella sp. NA12.</title>
        <authorList>
            <person name="Sahin N."/>
            <person name="Ay H."/>
            <person name="Saygin H."/>
        </authorList>
    </citation>
    <scope>NUCLEOTIDE SEQUENCE [LARGE SCALE GENOMIC DNA]</scope>
    <source>
        <strain evidence="1 2">NA12</strain>
    </source>
</reference>
<gene>
    <name evidence="1" type="ORF">C1I95_23665</name>
</gene>